<accession>A0A1L8QPN6</accession>
<dbReference type="STRING" id="328396.RU93_GL000802"/>
<gene>
    <name evidence="1" type="ORF">RU93_GL000802</name>
</gene>
<name>A0A1L8QPN6_9ENTE</name>
<keyword evidence="2" id="KW-1185">Reference proteome</keyword>
<proteinExistence type="predicted"/>
<protein>
    <recommendedName>
        <fullName evidence="3">DUF4145 domain-containing protein</fullName>
    </recommendedName>
</protein>
<reference evidence="1 2" key="1">
    <citation type="submission" date="2014-12" db="EMBL/GenBank/DDBJ databases">
        <title>Draft genome sequences of 29 type strains of Enterococci.</title>
        <authorList>
            <person name="Zhong Z."/>
            <person name="Sun Z."/>
            <person name="Liu W."/>
            <person name="Zhang W."/>
            <person name="Zhang H."/>
        </authorList>
    </citation>
    <scope>NUCLEOTIDE SEQUENCE [LARGE SCALE GENOMIC DNA]</scope>
    <source>
        <strain evidence="1 2">DSM 17690</strain>
    </source>
</reference>
<evidence type="ECO:0000313" key="1">
    <source>
        <dbReference type="EMBL" id="OJG09471.1"/>
    </source>
</evidence>
<comment type="caution">
    <text evidence="1">The sequence shown here is derived from an EMBL/GenBank/DDBJ whole genome shotgun (WGS) entry which is preliminary data.</text>
</comment>
<dbReference type="AlphaFoldDB" id="A0A1L8QPN6"/>
<sequence>MTFMNIETEILSLESPIQSAVSSFKNNRSDFSHLEKMSKDILLYARLNYNYHLALIQPDSDNEDLFYWKNNYSKIWCIGVNTEEIGRKSILFFATKSGVDEVTFVDAVDKTSTPSFFKMNDLERITFLVDQKVIPDIRDSIIINSVSPFSGLGYWIETWIKEELTNVDRISNTPQELFDFNKAVIHAKRYNFQEMLTTIDNEQFAMEFDECLYAYNNQKWFVCAAGLGGVLEHLLYLILEKNQMIDTTFPDDATAKIYIEYLSRTPIRIKKREKTYIRTLFMTRNSVSHFNQGFTSKDQCTHLMNGIKDIFNNYYIKDFSLKDN</sequence>
<organism evidence="1 2">
    <name type="scientific">Enterococcus aquimarinus</name>
    <dbReference type="NCBI Taxonomy" id="328396"/>
    <lineage>
        <taxon>Bacteria</taxon>
        <taxon>Bacillati</taxon>
        <taxon>Bacillota</taxon>
        <taxon>Bacilli</taxon>
        <taxon>Lactobacillales</taxon>
        <taxon>Enterococcaceae</taxon>
        <taxon>Enterococcus</taxon>
    </lineage>
</organism>
<dbReference type="EMBL" id="JXKD01000016">
    <property type="protein sequence ID" value="OJG09471.1"/>
    <property type="molecule type" value="Genomic_DNA"/>
</dbReference>
<evidence type="ECO:0008006" key="3">
    <source>
        <dbReference type="Google" id="ProtNLM"/>
    </source>
</evidence>
<evidence type="ECO:0000313" key="2">
    <source>
        <dbReference type="Proteomes" id="UP000182149"/>
    </source>
</evidence>
<dbReference type="Proteomes" id="UP000182149">
    <property type="component" value="Unassembled WGS sequence"/>
</dbReference>